<name>A0ACC1ST77_9HYPO</name>
<sequence length="895" mass="99523">MATQITPISRLNLEPDTIKCPACQHVGKSIRAMETTSNGRATANCVMSIVACLACNCGYLTAPTYYFLSHYCSRCGIRFVVVPWYEQPILHLDRSILVDSVASSKGKTTLKVAPSPLGPPPEFDEQVLRDFTNRFSTWIPSLVLEIRLEGERKFPSVVLDAASSKNVYNIAWPGLPAGGDPIEYASAEPMPATPEKADKIKIKSMASWDPKKSTPHIRVSAVDGPSNQEVATAQVFSTSRDYILHTPQAGADGQVSYVSRRSGITGQISAKSGFMVWNSGAGPLAWIVRNVRDQEVDKPARRIVLMDAYDRLVGMMCPTGKEDSGICLRLYGSLSSELVGEILASFSAVSYAIWNYARLEGSNEGSPGNPEPPAELLSEFVSVYREKLYFQPLPLLEPRRLQSKIASLPQYLRWSFLALTLNYATHDFYYGLESKAIEYYSTSARSVVIDMASDGVTKLEVLQALCLLALCERLAGKPARAWMTIGTAARLEAFRLSNLKASSDSQRTDDAISRCHWSIVILECSFSPQSSILVEASHAPSYPKSVPQPPQLQPSRGMNSYCPDLTDAYEGNIHDAGITACALGYVVLWGGIISYLRDIRHGAMEYPWLTTSRHNQLTVKLYELENKTSPRHLIRNAPFPDQPPSELNECREYWAPWVLMQITMHATQATLNHPFVQLVALRRAGRKFQPRSFLQKTVDQALFHSEWVSRLVRMCEDRTFEVNDPLIGQGVAACASILWIFQFARDRKVSQKAKENLATCEKFLSRLSRKWPLMAHKVEILQNLNDKVTQRPPETESISTTIRFEPEMIWGLLDPAPSGYGLPGSDIATGGQGSDPASSATIQVATKFIHPIDDHQENPPLPPNTMHNLFDLEDIYGQPFLDDFFSESLLVNIQS</sequence>
<evidence type="ECO:0000313" key="1">
    <source>
        <dbReference type="EMBL" id="KAJ3546045.1"/>
    </source>
</evidence>
<dbReference type="EMBL" id="JANRMS010000128">
    <property type="protein sequence ID" value="KAJ3546045.1"/>
    <property type="molecule type" value="Genomic_DNA"/>
</dbReference>
<comment type="caution">
    <text evidence="1">The sequence shown here is derived from an EMBL/GenBank/DDBJ whole genome shotgun (WGS) entry which is preliminary data.</text>
</comment>
<proteinExistence type="predicted"/>
<keyword evidence="2" id="KW-1185">Reference proteome</keyword>
<dbReference type="Proteomes" id="UP001148629">
    <property type="component" value="Unassembled WGS sequence"/>
</dbReference>
<organism evidence="1 2">
    <name type="scientific">Fusarium decemcellulare</name>
    <dbReference type="NCBI Taxonomy" id="57161"/>
    <lineage>
        <taxon>Eukaryota</taxon>
        <taxon>Fungi</taxon>
        <taxon>Dikarya</taxon>
        <taxon>Ascomycota</taxon>
        <taxon>Pezizomycotina</taxon>
        <taxon>Sordariomycetes</taxon>
        <taxon>Hypocreomycetidae</taxon>
        <taxon>Hypocreales</taxon>
        <taxon>Nectriaceae</taxon>
        <taxon>Fusarium</taxon>
        <taxon>Fusarium decemcellulare species complex</taxon>
    </lineage>
</organism>
<accession>A0ACC1ST77</accession>
<protein>
    <submittedName>
        <fullName evidence="1">Uncharacterized protein</fullName>
    </submittedName>
</protein>
<reference evidence="1" key="1">
    <citation type="submission" date="2022-08" db="EMBL/GenBank/DDBJ databases">
        <title>Genome Sequence of Fusarium decemcellulare.</title>
        <authorList>
            <person name="Buettner E."/>
        </authorList>
    </citation>
    <scope>NUCLEOTIDE SEQUENCE</scope>
    <source>
        <strain evidence="1">Babe19</strain>
    </source>
</reference>
<gene>
    <name evidence="1" type="ORF">NM208_g2217</name>
</gene>
<evidence type="ECO:0000313" key="2">
    <source>
        <dbReference type="Proteomes" id="UP001148629"/>
    </source>
</evidence>